<evidence type="ECO:0000256" key="4">
    <source>
        <dbReference type="ARBA" id="ARBA00022777"/>
    </source>
</evidence>
<feature type="domain" description="Cytidylate kinase" evidence="9">
    <location>
        <begin position="5"/>
        <end position="219"/>
    </location>
</feature>
<dbReference type="Pfam" id="PF02224">
    <property type="entry name" value="Cytidylate_kin"/>
    <property type="match status" value="1"/>
</dbReference>
<dbReference type="EMBL" id="DVNG01000093">
    <property type="protein sequence ID" value="HIU50619.1"/>
    <property type="molecule type" value="Genomic_DNA"/>
</dbReference>
<dbReference type="Proteomes" id="UP000824118">
    <property type="component" value="Unassembled WGS sequence"/>
</dbReference>
<keyword evidence="5 8" id="KW-0067">ATP-binding</keyword>
<evidence type="ECO:0000256" key="8">
    <source>
        <dbReference type="HAMAP-Rule" id="MF_00238"/>
    </source>
</evidence>
<dbReference type="SUPFAM" id="SSF52540">
    <property type="entry name" value="P-loop containing nucleoside triphosphate hydrolases"/>
    <property type="match status" value="1"/>
</dbReference>
<sequence length="223" mass="24044">MCIAVAIDGPAGAGKSSVAKAVGKQLGLLYVDTGALYRTVGLAALRKGVDPSSKAEVEALLKEISVEMDFSETSGQVVLLNGEDVTGLIRTPEVSMTASDISALPIVREYLLGLQRNIAKTKNVIMDGRDIGTVVLPDAQVKIFLTASPESRAERRYKELVEKGEKTTVKDVLRDVIKRDYNDTNRKAAPLRPAEDSVLVDTTNLDFDGSVEAVAKIIRERIS</sequence>
<dbReference type="HAMAP" id="MF_00238">
    <property type="entry name" value="Cytidyl_kinase_type1"/>
    <property type="match status" value="1"/>
</dbReference>
<comment type="caution">
    <text evidence="10">The sequence shown here is derived from an EMBL/GenBank/DDBJ whole genome shotgun (WGS) entry which is preliminary data.</text>
</comment>
<dbReference type="InterPro" id="IPR003136">
    <property type="entry name" value="Cytidylate_kin"/>
</dbReference>
<dbReference type="GO" id="GO:0006220">
    <property type="term" value="P:pyrimidine nucleotide metabolic process"/>
    <property type="evidence" value="ECO:0007669"/>
    <property type="project" value="UniProtKB-UniRule"/>
</dbReference>
<evidence type="ECO:0000256" key="1">
    <source>
        <dbReference type="ARBA" id="ARBA00009427"/>
    </source>
</evidence>
<keyword evidence="3 8" id="KW-0547">Nucleotide-binding</keyword>
<evidence type="ECO:0000256" key="2">
    <source>
        <dbReference type="ARBA" id="ARBA00022679"/>
    </source>
</evidence>
<feature type="binding site" evidence="8">
    <location>
        <begin position="9"/>
        <end position="17"/>
    </location>
    <ligand>
        <name>ATP</name>
        <dbReference type="ChEBI" id="CHEBI:30616"/>
    </ligand>
</feature>
<dbReference type="GO" id="GO:0005524">
    <property type="term" value="F:ATP binding"/>
    <property type="evidence" value="ECO:0007669"/>
    <property type="project" value="UniProtKB-UniRule"/>
</dbReference>
<accession>A0A9D1LZ21</accession>
<comment type="catalytic activity">
    <reaction evidence="7 8">
        <text>CMP + ATP = CDP + ADP</text>
        <dbReference type="Rhea" id="RHEA:11600"/>
        <dbReference type="ChEBI" id="CHEBI:30616"/>
        <dbReference type="ChEBI" id="CHEBI:58069"/>
        <dbReference type="ChEBI" id="CHEBI:60377"/>
        <dbReference type="ChEBI" id="CHEBI:456216"/>
        <dbReference type="EC" id="2.7.4.25"/>
    </reaction>
</comment>
<dbReference type="InterPro" id="IPR027417">
    <property type="entry name" value="P-loop_NTPase"/>
</dbReference>
<dbReference type="AlphaFoldDB" id="A0A9D1LZ21"/>
<protein>
    <recommendedName>
        <fullName evidence="8">Cytidylate kinase</fullName>
        <shortName evidence="8">CK</shortName>
        <ecNumber evidence="8">2.7.4.25</ecNumber>
    </recommendedName>
    <alternativeName>
        <fullName evidence="8">Cytidine monophosphate kinase</fullName>
        <shortName evidence="8">CMP kinase</shortName>
    </alternativeName>
</protein>
<evidence type="ECO:0000313" key="11">
    <source>
        <dbReference type="Proteomes" id="UP000824118"/>
    </source>
</evidence>
<dbReference type="PANTHER" id="PTHR21299:SF2">
    <property type="entry name" value="CYTIDYLATE KINASE"/>
    <property type="match status" value="1"/>
</dbReference>
<reference evidence="10" key="1">
    <citation type="submission" date="2020-10" db="EMBL/GenBank/DDBJ databases">
        <authorList>
            <person name="Gilroy R."/>
        </authorList>
    </citation>
    <scope>NUCLEOTIDE SEQUENCE</scope>
    <source>
        <strain evidence="10">ChiGjej1B1-1684</strain>
    </source>
</reference>
<dbReference type="GO" id="GO:0036431">
    <property type="term" value="F:dCMP kinase activity"/>
    <property type="evidence" value="ECO:0007669"/>
    <property type="project" value="InterPro"/>
</dbReference>
<keyword evidence="8" id="KW-0963">Cytoplasm</keyword>
<dbReference type="GO" id="GO:0005829">
    <property type="term" value="C:cytosol"/>
    <property type="evidence" value="ECO:0007669"/>
    <property type="project" value="TreeGrafter"/>
</dbReference>
<dbReference type="PANTHER" id="PTHR21299">
    <property type="entry name" value="CYTIDYLATE KINASE/PANTOATE-BETA-ALANINE LIGASE"/>
    <property type="match status" value="1"/>
</dbReference>
<dbReference type="InterPro" id="IPR011994">
    <property type="entry name" value="Cytidylate_kinase_dom"/>
</dbReference>
<proteinExistence type="inferred from homology"/>
<dbReference type="NCBIfam" id="TIGR00017">
    <property type="entry name" value="cmk"/>
    <property type="match status" value="1"/>
</dbReference>
<dbReference type="CDD" id="cd02020">
    <property type="entry name" value="CMPK"/>
    <property type="match status" value="1"/>
</dbReference>
<reference evidence="10" key="2">
    <citation type="journal article" date="2021" name="PeerJ">
        <title>Extensive microbial diversity within the chicken gut microbiome revealed by metagenomics and culture.</title>
        <authorList>
            <person name="Gilroy R."/>
            <person name="Ravi A."/>
            <person name="Getino M."/>
            <person name="Pursley I."/>
            <person name="Horton D.L."/>
            <person name="Alikhan N.F."/>
            <person name="Baker D."/>
            <person name="Gharbi K."/>
            <person name="Hall N."/>
            <person name="Watson M."/>
            <person name="Adriaenssens E.M."/>
            <person name="Foster-Nyarko E."/>
            <person name="Jarju S."/>
            <person name="Secka A."/>
            <person name="Antonio M."/>
            <person name="Oren A."/>
            <person name="Chaudhuri R.R."/>
            <person name="La Ragione R."/>
            <person name="Hildebrand F."/>
            <person name="Pallen M.J."/>
        </authorList>
    </citation>
    <scope>NUCLEOTIDE SEQUENCE</scope>
    <source>
        <strain evidence="10">ChiGjej1B1-1684</strain>
    </source>
</reference>
<evidence type="ECO:0000256" key="6">
    <source>
        <dbReference type="ARBA" id="ARBA00047615"/>
    </source>
</evidence>
<comment type="catalytic activity">
    <reaction evidence="6 8">
        <text>dCMP + ATP = dCDP + ADP</text>
        <dbReference type="Rhea" id="RHEA:25094"/>
        <dbReference type="ChEBI" id="CHEBI:30616"/>
        <dbReference type="ChEBI" id="CHEBI:57566"/>
        <dbReference type="ChEBI" id="CHEBI:58593"/>
        <dbReference type="ChEBI" id="CHEBI:456216"/>
        <dbReference type="EC" id="2.7.4.25"/>
    </reaction>
</comment>
<evidence type="ECO:0000259" key="9">
    <source>
        <dbReference type="Pfam" id="PF02224"/>
    </source>
</evidence>
<dbReference type="Gene3D" id="3.40.50.300">
    <property type="entry name" value="P-loop containing nucleotide triphosphate hydrolases"/>
    <property type="match status" value="1"/>
</dbReference>
<comment type="similarity">
    <text evidence="1 8">Belongs to the cytidylate kinase family. Type 1 subfamily.</text>
</comment>
<evidence type="ECO:0000256" key="7">
    <source>
        <dbReference type="ARBA" id="ARBA00048478"/>
    </source>
</evidence>
<evidence type="ECO:0000256" key="5">
    <source>
        <dbReference type="ARBA" id="ARBA00022840"/>
    </source>
</evidence>
<evidence type="ECO:0000313" key="10">
    <source>
        <dbReference type="EMBL" id="HIU50619.1"/>
    </source>
</evidence>
<comment type="subcellular location">
    <subcellularLocation>
        <location evidence="8">Cytoplasm</location>
    </subcellularLocation>
</comment>
<keyword evidence="2 8" id="KW-0808">Transferase</keyword>
<organism evidence="10 11">
    <name type="scientific">Candidatus Limousia pullorum</name>
    <dbReference type="NCBI Taxonomy" id="2840860"/>
    <lineage>
        <taxon>Bacteria</taxon>
        <taxon>Bacillati</taxon>
        <taxon>Bacillota</taxon>
        <taxon>Clostridia</taxon>
        <taxon>Eubacteriales</taxon>
        <taxon>Oscillospiraceae</taxon>
        <taxon>Oscillospiraceae incertae sedis</taxon>
        <taxon>Candidatus Limousia</taxon>
    </lineage>
</organism>
<name>A0A9D1LZ21_9FIRM</name>
<dbReference type="GO" id="GO:0015949">
    <property type="term" value="P:nucleobase-containing small molecule interconversion"/>
    <property type="evidence" value="ECO:0007669"/>
    <property type="project" value="TreeGrafter"/>
</dbReference>
<evidence type="ECO:0000256" key="3">
    <source>
        <dbReference type="ARBA" id="ARBA00022741"/>
    </source>
</evidence>
<keyword evidence="4 8" id="KW-0418">Kinase</keyword>
<gene>
    <name evidence="8" type="primary">cmk</name>
    <name evidence="10" type="ORF">IAD22_06370</name>
</gene>
<dbReference type="EC" id="2.7.4.25" evidence="8"/>